<name>A0ACC0BG02_CATRO</name>
<gene>
    <name evidence="1" type="ORF">M9H77_11882</name>
</gene>
<protein>
    <submittedName>
        <fullName evidence="1">Uncharacterized protein</fullName>
    </submittedName>
</protein>
<keyword evidence="2" id="KW-1185">Reference proteome</keyword>
<evidence type="ECO:0000313" key="1">
    <source>
        <dbReference type="EMBL" id="KAI5671518.1"/>
    </source>
</evidence>
<dbReference type="Proteomes" id="UP001060085">
    <property type="component" value="Linkage Group LG03"/>
</dbReference>
<accession>A0ACC0BG02</accession>
<dbReference type="EMBL" id="CM044703">
    <property type="protein sequence ID" value="KAI5671518.1"/>
    <property type="molecule type" value="Genomic_DNA"/>
</dbReference>
<proteinExistence type="predicted"/>
<sequence>MEEVPAHVHPGPIVPDVLTRQHEHRSELIWSDDHETCITDLQCRRFSRNLFQSYSTAPRRHLCTAALGGAQQIGGALVLFQIWVWCMVSIICILGCTPSQHDIQQTFFSAAITSMFAGARFSLFQAPPPPGTGSSSFQAPPPPGTVGSSTPYMPVSTASSSDTDENDEWTDVVTPAHQLGFGHRVGKKIIKFTPPN</sequence>
<organism evidence="1 2">
    <name type="scientific">Catharanthus roseus</name>
    <name type="common">Madagascar periwinkle</name>
    <name type="synonym">Vinca rosea</name>
    <dbReference type="NCBI Taxonomy" id="4058"/>
    <lineage>
        <taxon>Eukaryota</taxon>
        <taxon>Viridiplantae</taxon>
        <taxon>Streptophyta</taxon>
        <taxon>Embryophyta</taxon>
        <taxon>Tracheophyta</taxon>
        <taxon>Spermatophyta</taxon>
        <taxon>Magnoliopsida</taxon>
        <taxon>eudicotyledons</taxon>
        <taxon>Gunneridae</taxon>
        <taxon>Pentapetalae</taxon>
        <taxon>asterids</taxon>
        <taxon>lamiids</taxon>
        <taxon>Gentianales</taxon>
        <taxon>Apocynaceae</taxon>
        <taxon>Rauvolfioideae</taxon>
        <taxon>Vinceae</taxon>
        <taxon>Catharanthinae</taxon>
        <taxon>Catharanthus</taxon>
    </lineage>
</organism>
<evidence type="ECO:0000313" key="2">
    <source>
        <dbReference type="Proteomes" id="UP001060085"/>
    </source>
</evidence>
<comment type="caution">
    <text evidence="1">The sequence shown here is derived from an EMBL/GenBank/DDBJ whole genome shotgun (WGS) entry which is preliminary data.</text>
</comment>
<reference evidence="2" key="1">
    <citation type="journal article" date="2023" name="Nat. Plants">
        <title>Single-cell RNA sequencing provides a high-resolution roadmap for understanding the multicellular compartmentation of specialized metabolism.</title>
        <authorList>
            <person name="Sun S."/>
            <person name="Shen X."/>
            <person name="Li Y."/>
            <person name="Li Y."/>
            <person name="Wang S."/>
            <person name="Li R."/>
            <person name="Zhang H."/>
            <person name="Shen G."/>
            <person name="Guo B."/>
            <person name="Wei J."/>
            <person name="Xu J."/>
            <person name="St-Pierre B."/>
            <person name="Chen S."/>
            <person name="Sun C."/>
        </authorList>
    </citation>
    <scope>NUCLEOTIDE SEQUENCE [LARGE SCALE GENOMIC DNA]</scope>
</reference>